<evidence type="ECO:0000313" key="2">
    <source>
        <dbReference type="Proteomes" id="UP000225379"/>
    </source>
</evidence>
<keyword evidence="2" id="KW-1185">Reference proteome</keyword>
<organism evidence="1 2">
    <name type="scientific">Azospirillum palustre</name>
    <dbReference type="NCBI Taxonomy" id="2044885"/>
    <lineage>
        <taxon>Bacteria</taxon>
        <taxon>Pseudomonadati</taxon>
        <taxon>Pseudomonadota</taxon>
        <taxon>Alphaproteobacteria</taxon>
        <taxon>Rhodospirillales</taxon>
        <taxon>Azospirillaceae</taxon>
        <taxon>Azospirillum</taxon>
    </lineage>
</organism>
<proteinExistence type="predicted"/>
<dbReference type="InterPro" id="IPR038713">
    <property type="entry name" value="Terminase_Gp1_N_sf"/>
</dbReference>
<comment type="caution">
    <text evidence="1">The sequence shown here is derived from an EMBL/GenBank/DDBJ whole genome shotgun (WGS) entry which is preliminary data.</text>
</comment>
<dbReference type="AlphaFoldDB" id="A0A2B8B667"/>
<evidence type="ECO:0008006" key="3">
    <source>
        <dbReference type="Google" id="ProtNLM"/>
    </source>
</evidence>
<protein>
    <recommendedName>
        <fullName evidence="3">Terminase</fullName>
    </recommendedName>
</protein>
<dbReference type="OrthoDB" id="9813753at2"/>
<dbReference type="GO" id="GO:0051276">
    <property type="term" value="P:chromosome organization"/>
    <property type="evidence" value="ECO:0007669"/>
    <property type="project" value="InterPro"/>
</dbReference>
<sequence length="150" mass="16088">MAALTNTLHERFAQNVARGLNGTKAAVEAGYGPNNAAAQACKLQKRDDVKERIAELRAASERAVVQEIAADRAWVMQKLVANVDGAQAAGNLNAMNRALELIGKELGMFVDRTMEVKSPLDGLSATQLQALVQYLGTVTAEQDTPQEPLN</sequence>
<evidence type="ECO:0000313" key="1">
    <source>
        <dbReference type="EMBL" id="PGH52757.1"/>
    </source>
</evidence>
<dbReference type="EMBL" id="PDKW01000043">
    <property type="protein sequence ID" value="PGH52757.1"/>
    <property type="molecule type" value="Genomic_DNA"/>
</dbReference>
<gene>
    <name evidence="1" type="ORF">CRT60_22690</name>
</gene>
<dbReference type="InterPro" id="IPR005335">
    <property type="entry name" value="Terminase_ssu"/>
</dbReference>
<dbReference type="Pfam" id="PF03592">
    <property type="entry name" value="Terminase_2"/>
    <property type="match status" value="1"/>
</dbReference>
<dbReference type="Proteomes" id="UP000225379">
    <property type="component" value="Unassembled WGS sequence"/>
</dbReference>
<accession>A0A2B8B667</accession>
<name>A0A2B8B667_9PROT</name>
<reference evidence="2" key="1">
    <citation type="submission" date="2017-10" db="EMBL/GenBank/DDBJ databases">
        <authorList>
            <person name="Kravchenko I.K."/>
            <person name="Grouzdev D.S."/>
        </authorList>
    </citation>
    <scope>NUCLEOTIDE SEQUENCE [LARGE SCALE GENOMIC DNA]</scope>
    <source>
        <strain evidence="2">B2</strain>
    </source>
</reference>
<dbReference type="Gene3D" id="1.10.10.1400">
    <property type="entry name" value="Terminase, small subunit, N-terminal DNA-binding domain, HTH motif"/>
    <property type="match status" value="1"/>
</dbReference>
<dbReference type="RefSeq" id="WP_098738861.1">
    <property type="nucleotide sequence ID" value="NZ_PDKW01000043.1"/>
</dbReference>